<dbReference type="OrthoDB" id="1892604at2759"/>
<protein>
    <submittedName>
        <fullName evidence="1">Uncharacterized protein</fullName>
    </submittedName>
</protein>
<keyword evidence="2" id="KW-1185">Reference proteome</keyword>
<dbReference type="InterPro" id="IPR029058">
    <property type="entry name" value="AB_hydrolase_fold"/>
</dbReference>
<evidence type="ECO:0000313" key="2">
    <source>
        <dbReference type="Proteomes" id="UP000708148"/>
    </source>
</evidence>
<dbReference type="Gene3D" id="3.40.50.1820">
    <property type="entry name" value="alpha/beta hydrolase"/>
    <property type="match status" value="1"/>
</dbReference>
<dbReference type="Proteomes" id="UP000708148">
    <property type="component" value="Unassembled WGS sequence"/>
</dbReference>
<accession>A0A8S1ILQ4</accession>
<reference evidence="1" key="1">
    <citation type="submission" date="2020-12" db="EMBL/GenBank/DDBJ databases">
        <authorList>
            <person name="Iha C."/>
        </authorList>
    </citation>
    <scope>NUCLEOTIDE SEQUENCE</scope>
</reference>
<gene>
    <name evidence="1" type="ORF">OSTQU699_LOCUS541</name>
</gene>
<organism evidence="1 2">
    <name type="scientific">Ostreobium quekettii</name>
    <dbReference type="NCBI Taxonomy" id="121088"/>
    <lineage>
        <taxon>Eukaryota</taxon>
        <taxon>Viridiplantae</taxon>
        <taxon>Chlorophyta</taxon>
        <taxon>core chlorophytes</taxon>
        <taxon>Ulvophyceae</taxon>
        <taxon>TCBD clade</taxon>
        <taxon>Bryopsidales</taxon>
        <taxon>Ostreobineae</taxon>
        <taxon>Ostreobiaceae</taxon>
        <taxon>Ostreobium</taxon>
    </lineage>
</organism>
<evidence type="ECO:0000313" key="1">
    <source>
        <dbReference type="EMBL" id="CAD7695180.1"/>
    </source>
</evidence>
<sequence>MRKANATIELWVYIVPIDWSLNFAEPEVDPVDTAVGNLTARGFVPDIKAYGNTTRYENVFLAGHSAGAVPVLTTEWKSARGVIMMGAYMVPLPGQISSSSQFPLPILQILGELDGQVRITQLAYAATEMVEVALRTGLRYAVSKAPVVIVEGMNHIQFSNASARFQFGDLEPEIALASVLESAATSIVAFMGVNLANVSVEAGEVHRLTLGNATKAAVDMLSPYAIAVGYGNLSAAYEVAISGDRQEGIALSGGLVNYGVWGEQIGNDMDARMQVAHPGEARVAEAFCSKAQGELLRPLEGIDVKVLATVHTTLEYFQRSRPSFERLADGGILVTPSCLIYRRNMVDGTSPMVGIASQYWMKLASCESIASLVQVSSNISDPMQACAASNFSATGLNNAALEEALLRSTGRAKQRFEARGRPVKFVPQEQCGDVPCSDVNPFVWASTQLALSVEIDPKNGSVAVVKVPTLIVEEVVHVKAFSVGRAMEYILVDSLQFPDQLA</sequence>
<dbReference type="EMBL" id="CAJHUC010000316">
    <property type="protein sequence ID" value="CAD7695180.1"/>
    <property type="molecule type" value="Genomic_DNA"/>
</dbReference>
<comment type="caution">
    <text evidence="1">The sequence shown here is derived from an EMBL/GenBank/DDBJ whole genome shotgun (WGS) entry which is preliminary data.</text>
</comment>
<dbReference type="AlphaFoldDB" id="A0A8S1ILQ4"/>
<name>A0A8S1ILQ4_9CHLO</name>
<proteinExistence type="predicted"/>
<dbReference type="SUPFAM" id="SSF53474">
    <property type="entry name" value="alpha/beta-Hydrolases"/>
    <property type="match status" value="1"/>
</dbReference>